<dbReference type="InterPro" id="IPR011040">
    <property type="entry name" value="Sialidase"/>
</dbReference>
<name>A0A511YPV9_9FLAO</name>
<gene>
    <name evidence="2" type="ORF">CHA01nite_29590</name>
</gene>
<dbReference type="Gene3D" id="2.120.10.10">
    <property type="match status" value="1"/>
</dbReference>
<dbReference type="Pfam" id="PF13088">
    <property type="entry name" value="BNR_2"/>
    <property type="match status" value="1"/>
</dbReference>
<dbReference type="Proteomes" id="UP000321863">
    <property type="component" value="Unassembled WGS sequence"/>
</dbReference>
<dbReference type="SUPFAM" id="SSF50939">
    <property type="entry name" value="Sialidases"/>
    <property type="match status" value="1"/>
</dbReference>
<evidence type="ECO:0000259" key="1">
    <source>
        <dbReference type="Pfam" id="PF13088"/>
    </source>
</evidence>
<keyword evidence="3" id="KW-1185">Reference proteome</keyword>
<proteinExistence type="predicted"/>
<evidence type="ECO:0000313" key="3">
    <source>
        <dbReference type="Proteomes" id="UP000321863"/>
    </source>
</evidence>
<accession>A0A511YPV9</accession>
<dbReference type="PANTHER" id="PTHR43752:SF2">
    <property type="entry name" value="BNR_ASP-BOX REPEAT FAMILY PROTEIN"/>
    <property type="match status" value="1"/>
</dbReference>
<dbReference type="AlphaFoldDB" id="A0A511YPV9"/>
<dbReference type="EMBL" id="BJYJ01000020">
    <property type="protein sequence ID" value="GEN77219.1"/>
    <property type="molecule type" value="Genomic_DNA"/>
</dbReference>
<evidence type="ECO:0000313" key="2">
    <source>
        <dbReference type="EMBL" id="GEN77219.1"/>
    </source>
</evidence>
<protein>
    <recommendedName>
        <fullName evidence="1">Sialidase domain-containing protein</fullName>
    </recommendedName>
</protein>
<dbReference type="InterPro" id="IPR036278">
    <property type="entry name" value="Sialidase_sf"/>
</dbReference>
<comment type="caution">
    <text evidence="2">The sequence shown here is derived from an EMBL/GenBank/DDBJ whole genome shotgun (WGS) entry which is preliminary data.</text>
</comment>
<dbReference type="CDD" id="cd15482">
    <property type="entry name" value="Sialidase_non-viral"/>
    <property type="match status" value="1"/>
</dbReference>
<dbReference type="OrthoDB" id="41724at2"/>
<organism evidence="2 3">
    <name type="scientific">Chryseobacterium hagamense</name>
    <dbReference type="NCBI Taxonomy" id="395935"/>
    <lineage>
        <taxon>Bacteria</taxon>
        <taxon>Pseudomonadati</taxon>
        <taxon>Bacteroidota</taxon>
        <taxon>Flavobacteriia</taxon>
        <taxon>Flavobacteriales</taxon>
        <taxon>Weeksellaceae</taxon>
        <taxon>Chryseobacterium group</taxon>
        <taxon>Chryseobacterium</taxon>
    </lineage>
</organism>
<reference evidence="2 3" key="1">
    <citation type="submission" date="2019-07" db="EMBL/GenBank/DDBJ databases">
        <title>Whole genome shotgun sequence of Chryseobacterium hagamense NBRC 105253.</title>
        <authorList>
            <person name="Hosoyama A."/>
            <person name="Uohara A."/>
            <person name="Ohji S."/>
            <person name="Ichikawa N."/>
        </authorList>
    </citation>
    <scope>NUCLEOTIDE SEQUENCE [LARGE SCALE GENOMIC DNA]</scope>
    <source>
        <strain evidence="2 3">NBRC 105253</strain>
    </source>
</reference>
<feature type="domain" description="Sialidase" evidence="1">
    <location>
        <begin position="45"/>
        <end position="320"/>
    </location>
</feature>
<sequence>MFSCYAQQDIHTIPAPKILKNEFLFTEGSCFKQCHASTIVQAANGQLLAGWFGGPHEGSPEVVIWGIRSEGKKWTQPEVWADGRINDSLRYPCWNPVLFRAKDEKTVYLYYKVGPNPREWWGMVKTSEDNGKTWNRAKRLPDSVLGPIKNKPVELPGGDIISPSSRELTENRWTAHVEISRDHQQTWNAYPIDPSSKFNVIQPSILMHRDGSLQVLCRSKEGVVATSWSKDSGKSWSELSATHLANPNSGTDAISYKDFFLIVYNPELPGKEWWEGRTKLRLSYSYNGIDWKDLLSLEDEQKGEFSYPTIFKDKKGLVHITYTYNRVNIRHWVLKF</sequence>
<dbReference type="PANTHER" id="PTHR43752">
    <property type="entry name" value="BNR/ASP-BOX REPEAT FAMILY PROTEIN"/>
    <property type="match status" value="1"/>
</dbReference>